<evidence type="ECO:0000313" key="3">
    <source>
        <dbReference type="Proteomes" id="UP000185494"/>
    </source>
</evidence>
<feature type="region of interest" description="Disordered" evidence="1">
    <location>
        <begin position="14"/>
        <end position="49"/>
    </location>
</feature>
<organism evidence="2 3">
    <name type="scientific">Roseomonas gilardii</name>
    <dbReference type="NCBI Taxonomy" id="257708"/>
    <lineage>
        <taxon>Bacteria</taxon>
        <taxon>Pseudomonadati</taxon>
        <taxon>Pseudomonadota</taxon>
        <taxon>Alphaproteobacteria</taxon>
        <taxon>Acetobacterales</taxon>
        <taxon>Roseomonadaceae</taxon>
        <taxon>Roseomonas</taxon>
    </lineage>
</organism>
<dbReference type="STRING" id="257708.RGI145_13920"/>
<sequence length="439" mass="48494">METLPLAAAIRFGLGPRPDQPLPADARAWLDSQLDGPDTPPPPPPGQDRYRTVADGFQIWRDLDAMGQPAPGQKNPIEENFVAEATAQLAWRIDTPQPYRERLVDFWANHFTVSKRAGYPVSTTIGPYLREAIRPHVTGRFTDMLLAVFRHPAMLYYLDQTASVGPNSPYGKRSGRGLNENLAREIMELHTVSPASGYAQADVTEFARLLTGWGVERNKDPFGTLFRPSNHEPGSKTVMGERFEEGSDSAEQALRFLASHPATRRHVALKLARHFVADDPPPDVVARIAGRWRDTDGDLGAVARLLPRLPEAWSQPFGKLRAPQDFIAAAFRACGAKGQDVARIAYGAGYTLNQPIWTALQPNGWPDRAPDWLGPEPVMQRLDWCFETAGRFGRLEPMAVLETALGPLASDETRQAVARAGSPREAIALLLASAEFQRR</sequence>
<name>A0A1L7AH79_9PROT</name>
<reference evidence="2 3" key="1">
    <citation type="submission" date="2016-05" db="EMBL/GenBank/DDBJ databases">
        <title>Complete Genome and Methylome Analysis of Psychrotrophic Bacterial Isolates from Antarctic Lake Untersee.</title>
        <authorList>
            <person name="Fomenkov A."/>
            <person name="Akimov V.N."/>
            <person name="Vasilyeva L.V."/>
            <person name="Andersen D."/>
            <person name="Vincze T."/>
            <person name="Roberts R.J."/>
        </authorList>
    </citation>
    <scope>NUCLEOTIDE SEQUENCE [LARGE SCALE GENOMIC DNA]</scope>
    <source>
        <strain evidence="2 3">U14-5</strain>
    </source>
</reference>
<dbReference type="Pfam" id="PF08811">
    <property type="entry name" value="DUF1800"/>
    <property type="match status" value="1"/>
</dbReference>
<proteinExistence type="predicted"/>
<accession>A0A1L7AH79</accession>
<protein>
    <recommendedName>
        <fullName evidence="4">DUF1800 domain-containing protein</fullName>
    </recommendedName>
</protein>
<dbReference type="KEGG" id="rgi:RGI145_13920"/>
<gene>
    <name evidence="2" type="ORF">RGI145_13920</name>
</gene>
<dbReference type="AlphaFoldDB" id="A0A1L7AH79"/>
<evidence type="ECO:0000256" key="1">
    <source>
        <dbReference type="SAM" id="MobiDB-lite"/>
    </source>
</evidence>
<dbReference type="RefSeq" id="WP_075798829.1">
    <property type="nucleotide sequence ID" value="NZ_CP015583.1"/>
</dbReference>
<dbReference type="InterPro" id="IPR014917">
    <property type="entry name" value="DUF1800"/>
</dbReference>
<evidence type="ECO:0000313" key="2">
    <source>
        <dbReference type="EMBL" id="APT58049.1"/>
    </source>
</evidence>
<dbReference type="Proteomes" id="UP000185494">
    <property type="component" value="Chromosome 1"/>
</dbReference>
<evidence type="ECO:0008006" key="4">
    <source>
        <dbReference type="Google" id="ProtNLM"/>
    </source>
</evidence>
<dbReference type="EMBL" id="CP015583">
    <property type="protein sequence ID" value="APT58049.1"/>
    <property type="molecule type" value="Genomic_DNA"/>
</dbReference>